<evidence type="ECO:0000256" key="2">
    <source>
        <dbReference type="SAM" id="MobiDB-lite"/>
    </source>
</evidence>
<dbReference type="InterPro" id="IPR009072">
    <property type="entry name" value="Histone-fold"/>
</dbReference>
<dbReference type="InterPro" id="IPR000558">
    <property type="entry name" value="Histone_H2B"/>
</dbReference>
<evidence type="ECO:0000313" key="3">
    <source>
        <dbReference type="EMBL" id="KAK8950037.1"/>
    </source>
</evidence>
<dbReference type="EMBL" id="JBBWWR010000015">
    <property type="protein sequence ID" value="KAK8950037.1"/>
    <property type="molecule type" value="Genomic_DNA"/>
</dbReference>
<gene>
    <name evidence="3" type="ORF">KSP40_PGU014379</name>
</gene>
<accession>A0ABR2LUY4</accession>
<dbReference type="Proteomes" id="UP001412067">
    <property type="component" value="Unassembled WGS sequence"/>
</dbReference>
<evidence type="ECO:0000256" key="1">
    <source>
        <dbReference type="ARBA" id="ARBA00006846"/>
    </source>
</evidence>
<organism evidence="3 4">
    <name type="scientific">Platanthera guangdongensis</name>
    <dbReference type="NCBI Taxonomy" id="2320717"/>
    <lineage>
        <taxon>Eukaryota</taxon>
        <taxon>Viridiplantae</taxon>
        <taxon>Streptophyta</taxon>
        <taxon>Embryophyta</taxon>
        <taxon>Tracheophyta</taxon>
        <taxon>Spermatophyta</taxon>
        <taxon>Magnoliopsida</taxon>
        <taxon>Liliopsida</taxon>
        <taxon>Asparagales</taxon>
        <taxon>Orchidaceae</taxon>
        <taxon>Orchidoideae</taxon>
        <taxon>Orchideae</taxon>
        <taxon>Orchidinae</taxon>
        <taxon>Platanthera</taxon>
    </lineage>
</organism>
<sequence length="184" mass="20601">MNLPAEWLGVTRHGWSSLSMVPPCCQMNRDKCVLPSKAEKRPTRKKPRAEKGVPSWKDGEAACDKKKKKFKQNYGEYSSIMSFVINNITEKFADESYCVALNNKNLTIFNLEIQTAVISVLRGEFAKHVVKETTRTVAKNKAFHTAIIAPKLQNIILSLLSHLCLLVCKGSCWKLTVGNGDLFG</sequence>
<name>A0ABR2LUY4_9ASPA</name>
<dbReference type="SMART" id="SM00427">
    <property type="entry name" value="H2B"/>
    <property type="match status" value="1"/>
</dbReference>
<comment type="caution">
    <text evidence="3">The sequence shown here is derived from an EMBL/GenBank/DDBJ whole genome shotgun (WGS) entry which is preliminary data.</text>
</comment>
<evidence type="ECO:0008006" key="5">
    <source>
        <dbReference type="Google" id="ProtNLM"/>
    </source>
</evidence>
<keyword evidence="4" id="KW-1185">Reference proteome</keyword>
<comment type="similarity">
    <text evidence="1">Belongs to the histone H2B family.</text>
</comment>
<dbReference type="Gene3D" id="1.10.20.10">
    <property type="entry name" value="Histone, subunit A"/>
    <property type="match status" value="1"/>
</dbReference>
<protein>
    <recommendedName>
        <fullName evidence="5">Histone H2B</fullName>
    </recommendedName>
</protein>
<dbReference type="SUPFAM" id="SSF47113">
    <property type="entry name" value="Histone-fold"/>
    <property type="match status" value="1"/>
</dbReference>
<feature type="region of interest" description="Disordered" evidence="2">
    <location>
        <begin position="36"/>
        <end position="58"/>
    </location>
</feature>
<dbReference type="PANTHER" id="PTHR23428">
    <property type="entry name" value="HISTONE H2B"/>
    <property type="match status" value="1"/>
</dbReference>
<reference evidence="3 4" key="1">
    <citation type="journal article" date="2022" name="Nat. Plants">
        <title>Genomes of leafy and leafless Platanthera orchids illuminate the evolution of mycoheterotrophy.</title>
        <authorList>
            <person name="Li M.H."/>
            <person name="Liu K.W."/>
            <person name="Li Z."/>
            <person name="Lu H.C."/>
            <person name="Ye Q.L."/>
            <person name="Zhang D."/>
            <person name="Wang J.Y."/>
            <person name="Li Y.F."/>
            <person name="Zhong Z.M."/>
            <person name="Liu X."/>
            <person name="Yu X."/>
            <person name="Liu D.K."/>
            <person name="Tu X.D."/>
            <person name="Liu B."/>
            <person name="Hao Y."/>
            <person name="Liao X.Y."/>
            <person name="Jiang Y.T."/>
            <person name="Sun W.H."/>
            <person name="Chen J."/>
            <person name="Chen Y.Q."/>
            <person name="Ai Y."/>
            <person name="Zhai J.W."/>
            <person name="Wu S.S."/>
            <person name="Zhou Z."/>
            <person name="Hsiao Y.Y."/>
            <person name="Wu W.L."/>
            <person name="Chen Y.Y."/>
            <person name="Lin Y.F."/>
            <person name="Hsu J.L."/>
            <person name="Li C.Y."/>
            <person name="Wang Z.W."/>
            <person name="Zhao X."/>
            <person name="Zhong W.Y."/>
            <person name="Ma X.K."/>
            <person name="Ma L."/>
            <person name="Huang J."/>
            <person name="Chen G.Z."/>
            <person name="Huang M.Z."/>
            <person name="Huang L."/>
            <person name="Peng D.H."/>
            <person name="Luo Y.B."/>
            <person name="Zou S.Q."/>
            <person name="Chen S.P."/>
            <person name="Lan S."/>
            <person name="Tsai W.C."/>
            <person name="Van de Peer Y."/>
            <person name="Liu Z.J."/>
        </authorList>
    </citation>
    <scope>NUCLEOTIDE SEQUENCE [LARGE SCALE GENOMIC DNA]</scope>
    <source>
        <strain evidence="3">Lor288</strain>
    </source>
</reference>
<evidence type="ECO:0000313" key="4">
    <source>
        <dbReference type="Proteomes" id="UP001412067"/>
    </source>
</evidence>
<proteinExistence type="inferred from homology"/>
<dbReference type="PRINTS" id="PR00621">
    <property type="entry name" value="HISTONEH2B"/>
</dbReference>